<name>A0A819XC67_9BILA</name>
<protein>
    <submittedName>
        <fullName evidence="3">Uncharacterized protein</fullName>
    </submittedName>
</protein>
<evidence type="ECO:0000313" key="3">
    <source>
        <dbReference type="EMBL" id="CAF4139824.1"/>
    </source>
</evidence>
<reference evidence="3" key="1">
    <citation type="submission" date="2021-02" db="EMBL/GenBank/DDBJ databases">
        <authorList>
            <person name="Nowell W R."/>
        </authorList>
    </citation>
    <scope>NUCLEOTIDE SEQUENCE</scope>
</reference>
<feature type="compositionally biased region" description="Gly residues" evidence="2">
    <location>
        <begin position="210"/>
        <end position="224"/>
    </location>
</feature>
<dbReference type="Proteomes" id="UP000663844">
    <property type="component" value="Unassembled WGS sequence"/>
</dbReference>
<organism evidence="3 4">
    <name type="scientific">Adineta steineri</name>
    <dbReference type="NCBI Taxonomy" id="433720"/>
    <lineage>
        <taxon>Eukaryota</taxon>
        <taxon>Metazoa</taxon>
        <taxon>Spiralia</taxon>
        <taxon>Gnathifera</taxon>
        <taxon>Rotifera</taxon>
        <taxon>Eurotatoria</taxon>
        <taxon>Bdelloidea</taxon>
        <taxon>Adinetida</taxon>
        <taxon>Adinetidae</taxon>
        <taxon>Adineta</taxon>
    </lineage>
</organism>
<dbReference type="AlphaFoldDB" id="A0A819XC67"/>
<feature type="coiled-coil region" evidence="1">
    <location>
        <begin position="47"/>
        <end position="145"/>
    </location>
</feature>
<evidence type="ECO:0000256" key="1">
    <source>
        <dbReference type="SAM" id="Coils"/>
    </source>
</evidence>
<keyword evidence="1" id="KW-0175">Coiled coil</keyword>
<evidence type="ECO:0000313" key="4">
    <source>
        <dbReference type="Proteomes" id="UP000663844"/>
    </source>
</evidence>
<accession>A0A819XC67</accession>
<comment type="caution">
    <text evidence="3">The sequence shown here is derived from an EMBL/GenBank/DDBJ whole genome shotgun (WGS) entry which is preliminary data.</text>
</comment>
<evidence type="ECO:0000256" key="2">
    <source>
        <dbReference type="SAM" id="MobiDB-lite"/>
    </source>
</evidence>
<proteinExistence type="predicted"/>
<sequence>ELIEKQIKQHADFNQQHIENTNNQEKLFKDKTEENEKDIVLMKSQYLVQIENINLDYEQEKLRLKNQLQQALQANSGNINTSTSNSNVQQLEYEVTEAQYQIEKLEKQIVANTTKDDRSSLEGQINFLNDVIVELRNTNERLIKEMEFQKNPFAGDDELTGNTNGRMKLSAPRLCCSMCEVFDQHDADDCSKQSSLLDKQLQTDHQTSGTGAGAGAAAGAGAGAGAADVGAAPALFTGGRLHGLSTSG</sequence>
<gene>
    <name evidence="3" type="ORF">OXD698_LOCUS37478</name>
</gene>
<feature type="region of interest" description="Disordered" evidence="2">
    <location>
        <begin position="201"/>
        <end position="224"/>
    </location>
</feature>
<feature type="non-terminal residue" evidence="3">
    <location>
        <position position="1"/>
    </location>
</feature>
<dbReference type="EMBL" id="CAJOAZ010006618">
    <property type="protein sequence ID" value="CAF4139824.1"/>
    <property type="molecule type" value="Genomic_DNA"/>
</dbReference>